<evidence type="ECO:0000313" key="3">
    <source>
        <dbReference type="Proteomes" id="UP001369086"/>
    </source>
</evidence>
<feature type="region of interest" description="Disordered" evidence="1">
    <location>
        <begin position="1"/>
        <end position="35"/>
    </location>
</feature>
<evidence type="ECO:0000256" key="1">
    <source>
        <dbReference type="SAM" id="MobiDB-lite"/>
    </source>
</evidence>
<proteinExistence type="predicted"/>
<sequence>MHITDLKFVGDNREGEEEGGERARDREEEEEKIPELKEELLEQDIGVCKSEGSDMGLKFVGDHREGEEEGGERARDREEEEEEEKKIPELKEELLEQDIGVCKSEGSDMGLACHLCGELRVKVEEEQRSPTPPPPLQTEMDRQVHGQTNTQTEENVKTLRSRSVQIPLCTSQVQNRLTKKATEKVNSDTRAQSMSPLVLLIVPRAPS</sequence>
<feature type="region of interest" description="Disordered" evidence="1">
    <location>
        <begin position="51"/>
        <end position="89"/>
    </location>
</feature>
<evidence type="ECO:0000313" key="2">
    <source>
        <dbReference type="EMBL" id="KAK6471068.1"/>
    </source>
</evidence>
<gene>
    <name evidence="2" type="ORF">HHUSO_G29998</name>
</gene>
<name>A0ABR0YES3_HUSHU</name>
<dbReference type="EMBL" id="JAHFZB010000033">
    <property type="protein sequence ID" value="KAK6471068.1"/>
    <property type="molecule type" value="Genomic_DNA"/>
</dbReference>
<reference evidence="2 3" key="1">
    <citation type="submission" date="2021-05" db="EMBL/GenBank/DDBJ databases">
        <authorList>
            <person name="Zahm M."/>
            <person name="Klopp C."/>
            <person name="Cabau C."/>
            <person name="Kuhl H."/>
            <person name="Suciu R."/>
            <person name="Ciorpac M."/>
            <person name="Holostenco D."/>
            <person name="Gessner J."/>
            <person name="Wuertz S."/>
            <person name="Hohne C."/>
            <person name="Stock M."/>
            <person name="Gislard M."/>
            <person name="Lluch J."/>
            <person name="Milhes M."/>
            <person name="Lampietro C."/>
            <person name="Lopez Roques C."/>
            <person name="Donnadieu C."/>
            <person name="Du K."/>
            <person name="Schartl M."/>
            <person name="Guiguen Y."/>
        </authorList>
    </citation>
    <scope>NUCLEOTIDE SEQUENCE [LARGE SCALE GENOMIC DNA]</scope>
    <source>
        <strain evidence="2">Hh-F2</strain>
        <tissue evidence="2">Blood</tissue>
    </source>
</reference>
<comment type="caution">
    <text evidence="2">The sequence shown here is derived from an EMBL/GenBank/DDBJ whole genome shotgun (WGS) entry which is preliminary data.</text>
</comment>
<feature type="compositionally biased region" description="Basic and acidic residues" evidence="1">
    <location>
        <begin position="60"/>
        <end position="77"/>
    </location>
</feature>
<feature type="compositionally biased region" description="Basic and acidic residues" evidence="1">
    <location>
        <begin position="1"/>
        <end position="13"/>
    </location>
</feature>
<accession>A0ABR0YES3</accession>
<feature type="region of interest" description="Disordered" evidence="1">
    <location>
        <begin position="124"/>
        <end position="161"/>
    </location>
</feature>
<keyword evidence="3" id="KW-1185">Reference proteome</keyword>
<organism evidence="2 3">
    <name type="scientific">Huso huso</name>
    <name type="common">Beluga</name>
    <name type="synonym">Acipenser huso</name>
    <dbReference type="NCBI Taxonomy" id="61971"/>
    <lineage>
        <taxon>Eukaryota</taxon>
        <taxon>Metazoa</taxon>
        <taxon>Chordata</taxon>
        <taxon>Craniata</taxon>
        <taxon>Vertebrata</taxon>
        <taxon>Euteleostomi</taxon>
        <taxon>Actinopterygii</taxon>
        <taxon>Chondrostei</taxon>
        <taxon>Acipenseriformes</taxon>
        <taxon>Acipenseridae</taxon>
        <taxon>Huso</taxon>
    </lineage>
</organism>
<protein>
    <submittedName>
        <fullName evidence="2">Oocyte zinc finger protein XlCOF6-like</fullName>
    </submittedName>
</protein>
<dbReference type="Proteomes" id="UP001369086">
    <property type="component" value="Unassembled WGS sequence"/>
</dbReference>